<evidence type="ECO:0000313" key="3">
    <source>
        <dbReference type="EMBL" id="KAJ3182363.1"/>
    </source>
</evidence>
<proteinExistence type="predicted"/>
<evidence type="ECO:0000313" key="4">
    <source>
        <dbReference type="Proteomes" id="UP001212152"/>
    </source>
</evidence>
<dbReference type="InterPro" id="IPR000073">
    <property type="entry name" value="AB_hydrolase_1"/>
</dbReference>
<dbReference type="InterPro" id="IPR029058">
    <property type="entry name" value="AB_hydrolase_fold"/>
</dbReference>
<dbReference type="PANTHER" id="PTHR43433">
    <property type="entry name" value="HYDROLASE, ALPHA/BETA FOLD FAMILY PROTEIN"/>
    <property type="match status" value="1"/>
</dbReference>
<comment type="caution">
    <text evidence="3">The sequence shown here is derived from an EMBL/GenBank/DDBJ whole genome shotgun (WGS) entry which is preliminary data.</text>
</comment>
<feature type="domain" description="AB hydrolase-1" evidence="2">
    <location>
        <begin position="49"/>
        <end position="148"/>
    </location>
</feature>
<gene>
    <name evidence="3" type="ORF">HDU87_008526</name>
</gene>
<dbReference type="Gene3D" id="3.40.50.1820">
    <property type="entry name" value="alpha/beta hydrolase"/>
    <property type="match status" value="2"/>
</dbReference>
<name>A0AAD5TNT0_9FUNG</name>
<sequence length="404" mass="43037">MTIDDPLSAASRTNDEAALFNSPRARQFLKLPSGLRVAYAEVGDPTGVPVFMLTGLSGVRLYALFFAEVCLEAGVRLIAFDEPGVGLSGELKDGDGVADASAKVLFKDVVEITLAIADHLEIPRFGLLGFSLGTVSSLTLAKDHAARIIGPIQLFSPYLIPNSPGISSLVKVGAMLNASLIRSVVSAALGMGCDPHHSVWRRPIVSIITEMGGFTKALGATSSACFPSSNKSDDEDEDDSSVEEEKTTRLPLIVAMNLRLEKLEAISYALSRDPALTAAAAEEKVRKLCPKAAWRDTDVSAELNVESGFPRRPYAGQGMIRDLLIGLGKFGGPAYKPEDVLAPCHIWHGTADGLVPLAAVRTLAKALPHATLTEVRKGSHVLIRNRKVAILAFGEIVDAYRVGQ</sequence>
<dbReference type="SUPFAM" id="SSF53474">
    <property type="entry name" value="alpha/beta-Hydrolases"/>
    <property type="match status" value="1"/>
</dbReference>
<organism evidence="3 4">
    <name type="scientific">Geranomyces variabilis</name>
    <dbReference type="NCBI Taxonomy" id="109894"/>
    <lineage>
        <taxon>Eukaryota</taxon>
        <taxon>Fungi</taxon>
        <taxon>Fungi incertae sedis</taxon>
        <taxon>Chytridiomycota</taxon>
        <taxon>Chytridiomycota incertae sedis</taxon>
        <taxon>Chytridiomycetes</taxon>
        <taxon>Spizellomycetales</taxon>
        <taxon>Powellomycetaceae</taxon>
        <taxon>Geranomyces</taxon>
    </lineage>
</organism>
<dbReference type="EMBL" id="JADGJQ010000009">
    <property type="protein sequence ID" value="KAJ3182363.1"/>
    <property type="molecule type" value="Genomic_DNA"/>
</dbReference>
<dbReference type="PANTHER" id="PTHR43433:SF10">
    <property type="entry name" value="AB HYDROLASE-1 DOMAIN-CONTAINING PROTEIN"/>
    <property type="match status" value="1"/>
</dbReference>
<evidence type="ECO:0000259" key="2">
    <source>
        <dbReference type="Pfam" id="PF00561"/>
    </source>
</evidence>
<evidence type="ECO:0000256" key="1">
    <source>
        <dbReference type="SAM" id="MobiDB-lite"/>
    </source>
</evidence>
<dbReference type="Proteomes" id="UP001212152">
    <property type="component" value="Unassembled WGS sequence"/>
</dbReference>
<reference evidence="3" key="1">
    <citation type="submission" date="2020-05" db="EMBL/GenBank/DDBJ databases">
        <title>Phylogenomic resolution of chytrid fungi.</title>
        <authorList>
            <person name="Stajich J.E."/>
            <person name="Amses K."/>
            <person name="Simmons R."/>
            <person name="Seto K."/>
            <person name="Myers J."/>
            <person name="Bonds A."/>
            <person name="Quandt C.A."/>
            <person name="Barry K."/>
            <person name="Liu P."/>
            <person name="Grigoriev I."/>
            <person name="Longcore J.E."/>
            <person name="James T.Y."/>
        </authorList>
    </citation>
    <scope>NUCLEOTIDE SEQUENCE</scope>
    <source>
        <strain evidence="3">JEL0379</strain>
    </source>
</reference>
<keyword evidence="4" id="KW-1185">Reference proteome</keyword>
<feature type="compositionally biased region" description="Acidic residues" evidence="1">
    <location>
        <begin position="233"/>
        <end position="242"/>
    </location>
</feature>
<protein>
    <recommendedName>
        <fullName evidence="2">AB hydrolase-1 domain-containing protein</fullName>
    </recommendedName>
</protein>
<feature type="region of interest" description="Disordered" evidence="1">
    <location>
        <begin position="224"/>
        <end position="246"/>
    </location>
</feature>
<dbReference type="Pfam" id="PF00561">
    <property type="entry name" value="Abhydrolase_1"/>
    <property type="match status" value="1"/>
</dbReference>
<dbReference type="AlphaFoldDB" id="A0AAD5TNT0"/>
<accession>A0AAD5TNT0</accession>
<dbReference type="InterPro" id="IPR050471">
    <property type="entry name" value="AB_hydrolase"/>
</dbReference>